<evidence type="ECO:0000256" key="1">
    <source>
        <dbReference type="SAM" id="MobiDB-lite"/>
    </source>
</evidence>
<reference evidence="2" key="1">
    <citation type="submission" date="2012-12" db="EMBL/GenBank/DDBJ databases">
        <title>De novo characterization of Leptinotarsa decemlineata transcriptome and identification of its candidate seminal fluid protein genes.</title>
        <authorList>
            <person name="Wan P.-J."/>
        </authorList>
    </citation>
    <scope>NUCLEOTIDE SEQUENCE</scope>
</reference>
<proteinExistence type="evidence at transcript level"/>
<dbReference type="AlphaFoldDB" id="V9PBD8"/>
<sequence length="105" mass="11849">KKSHHNSEDSHSSSKKHGGGSQHGLKFGEGSAKKKVNFKKGFSEQYHKDESINHDSFYSKADKNGEFEIFGQKHSKYKTQEFEKKNLGKHKKSGANNSHGRSSKK</sequence>
<protein>
    <submittedName>
        <fullName evidence="2">Seminal fluid protein</fullName>
    </submittedName>
</protein>
<feature type="region of interest" description="Disordered" evidence="1">
    <location>
        <begin position="70"/>
        <end position="105"/>
    </location>
</feature>
<feature type="region of interest" description="Disordered" evidence="1">
    <location>
        <begin position="1"/>
        <end position="32"/>
    </location>
</feature>
<feature type="compositionally biased region" description="Basic and acidic residues" evidence="1">
    <location>
        <begin position="1"/>
        <end position="12"/>
    </location>
</feature>
<feature type="compositionally biased region" description="Polar residues" evidence="1">
    <location>
        <begin position="94"/>
        <end position="105"/>
    </location>
</feature>
<evidence type="ECO:0000313" key="2">
    <source>
        <dbReference type="EMBL" id="AGX25171.1"/>
    </source>
</evidence>
<dbReference type="EMBL" id="KC282414">
    <property type="protein sequence ID" value="AGX25171.1"/>
    <property type="molecule type" value="mRNA"/>
</dbReference>
<name>V9PBD8_LEPDE</name>
<feature type="non-terminal residue" evidence="2">
    <location>
        <position position="1"/>
    </location>
</feature>
<feature type="non-terminal residue" evidence="2">
    <location>
        <position position="105"/>
    </location>
</feature>
<dbReference type="InterPro" id="IPR031959">
    <property type="entry name" value="DUF4779"/>
</dbReference>
<dbReference type="Pfam" id="PF16009">
    <property type="entry name" value="DUF4779"/>
    <property type="match status" value="1"/>
</dbReference>
<dbReference type="OrthoDB" id="6771072at2759"/>
<accession>V9PBD8</accession>
<organism evidence="2">
    <name type="scientific">Leptinotarsa decemlineata</name>
    <name type="common">Colorado potato beetle</name>
    <name type="synonym">Doryphora decemlineata</name>
    <dbReference type="NCBI Taxonomy" id="7539"/>
    <lineage>
        <taxon>Eukaryota</taxon>
        <taxon>Metazoa</taxon>
        <taxon>Ecdysozoa</taxon>
        <taxon>Arthropoda</taxon>
        <taxon>Hexapoda</taxon>
        <taxon>Insecta</taxon>
        <taxon>Pterygota</taxon>
        <taxon>Neoptera</taxon>
        <taxon>Endopterygota</taxon>
        <taxon>Coleoptera</taxon>
        <taxon>Polyphaga</taxon>
        <taxon>Cucujiformia</taxon>
        <taxon>Chrysomeloidea</taxon>
        <taxon>Chrysomelidae</taxon>
        <taxon>Chrysomelinae</taxon>
        <taxon>Doryphorini</taxon>
        <taxon>Leptinotarsa</taxon>
    </lineage>
</organism>